<gene>
    <name evidence="3" type="ORF">Fuma_03641</name>
</gene>
<evidence type="ECO:0000256" key="1">
    <source>
        <dbReference type="SAM" id="Coils"/>
    </source>
</evidence>
<feature type="coiled-coil region" evidence="1">
    <location>
        <begin position="150"/>
        <end position="182"/>
    </location>
</feature>
<name>A0A1P8WIZ6_9PLAN</name>
<evidence type="ECO:0000313" key="4">
    <source>
        <dbReference type="Proteomes" id="UP000187735"/>
    </source>
</evidence>
<keyword evidence="4" id="KW-1185">Reference proteome</keyword>
<dbReference type="RefSeq" id="WP_077025392.1">
    <property type="nucleotide sequence ID" value="NZ_CP017641.1"/>
</dbReference>
<proteinExistence type="predicted"/>
<evidence type="ECO:0008006" key="5">
    <source>
        <dbReference type="Google" id="ProtNLM"/>
    </source>
</evidence>
<dbReference type="AlphaFoldDB" id="A0A1P8WIZ6"/>
<keyword evidence="2" id="KW-0732">Signal</keyword>
<protein>
    <recommendedName>
        <fullName evidence="5">Lipoprotein</fullName>
    </recommendedName>
</protein>
<dbReference type="EMBL" id="CP017641">
    <property type="protein sequence ID" value="APZ94023.1"/>
    <property type="molecule type" value="Genomic_DNA"/>
</dbReference>
<evidence type="ECO:0000256" key="2">
    <source>
        <dbReference type="SAM" id="SignalP"/>
    </source>
</evidence>
<keyword evidence="1" id="KW-0175">Coiled coil</keyword>
<accession>A0A1P8WIZ6</accession>
<dbReference type="Proteomes" id="UP000187735">
    <property type="component" value="Chromosome"/>
</dbReference>
<organism evidence="3 4">
    <name type="scientific">Fuerstiella marisgermanici</name>
    <dbReference type="NCBI Taxonomy" id="1891926"/>
    <lineage>
        <taxon>Bacteria</taxon>
        <taxon>Pseudomonadati</taxon>
        <taxon>Planctomycetota</taxon>
        <taxon>Planctomycetia</taxon>
        <taxon>Planctomycetales</taxon>
        <taxon>Planctomycetaceae</taxon>
        <taxon>Fuerstiella</taxon>
    </lineage>
</organism>
<dbReference type="KEGG" id="fmr:Fuma_03641"/>
<evidence type="ECO:0000313" key="3">
    <source>
        <dbReference type="EMBL" id="APZ94023.1"/>
    </source>
</evidence>
<sequence precursor="true">MQPNCTHAVMSLILTIAVQGCAANRVLQKPSVVTTLPAAEAPAFSLADPDTGKISTVSHSPACKVTIVDRRQEFEKRYYPGTTDAHHWRDAMTVLPMEAFRPDLDKAIQQQVQKNLPNAADFDAIEIAVGAFHVALDERERGENQLLSDYKKWDDQREEEEAAKEEIRLRELEYERNERQRNAELGLSKYNDDTDDSVGSSLMSAVIRSAIIKPLKLRRTQAARVEQLKAAPQTLPVSLTAGKKSGWNCRLNAVVTLHSKTGEPLAIPVSVSSHIAQDDAVSVQEHVEQVVADALKMFGNKLRQPSF</sequence>
<feature type="chain" id="PRO_5012975771" description="Lipoprotein" evidence="2">
    <location>
        <begin position="23"/>
        <end position="307"/>
    </location>
</feature>
<feature type="signal peptide" evidence="2">
    <location>
        <begin position="1"/>
        <end position="22"/>
    </location>
</feature>
<reference evidence="3 4" key="1">
    <citation type="journal article" date="2016" name="Front. Microbiol.">
        <title>Fuerstia marisgermanicae gen. nov., sp. nov., an Unusual Member of the Phylum Planctomycetes from the German Wadden Sea.</title>
        <authorList>
            <person name="Kohn T."/>
            <person name="Heuer A."/>
            <person name="Jogler M."/>
            <person name="Vollmers J."/>
            <person name="Boedeker C."/>
            <person name="Bunk B."/>
            <person name="Rast P."/>
            <person name="Borchert D."/>
            <person name="Glockner I."/>
            <person name="Freese H.M."/>
            <person name="Klenk H.P."/>
            <person name="Overmann J."/>
            <person name="Kaster A.K."/>
            <person name="Rohde M."/>
            <person name="Wiegand S."/>
            <person name="Jogler C."/>
        </authorList>
    </citation>
    <scope>NUCLEOTIDE SEQUENCE [LARGE SCALE GENOMIC DNA]</scope>
    <source>
        <strain evidence="3 4">NH11</strain>
    </source>
</reference>